<reference evidence="2" key="1">
    <citation type="submission" date="2020-03" db="EMBL/GenBank/DDBJ databases">
        <title>Castanea mollissima Vanexum genome sequencing.</title>
        <authorList>
            <person name="Staton M."/>
        </authorList>
    </citation>
    <scope>NUCLEOTIDE SEQUENCE</scope>
    <source>
        <tissue evidence="2">Leaf</tissue>
    </source>
</reference>
<accession>A0A8J4W456</accession>
<dbReference type="GO" id="GO:0000398">
    <property type="term" value="P:mRNA splicing, via spliceosome"/>
    <property type="evidence" value="ECO:0007669"/>
    <property type="project" value="TreeGrafter"/>
</dbReference>
<dbReference type="InterPro" id="IPR007708">
    <property type="entry name" value="DBR1_C"/>
</dbReference>
<name>A0A8J4W456_9ROSI</name>
<dbReference type="PANTHER" id="PTHR12849">
    <property type="entry name" value="RNA LARIAT DEBRANCHING ENZYME"/>
    <property type="match status" value="1"/>
</dbReference>
<evidence type="ECO:0000313" key="3">
    <source>
        <dbReference type="Proteomes" id="UP000737018"/>
    </source>
</evidence>
<dbReference type="Pfam" id="PF05011">
    <property type="entry name" value="DBR1"/>
    <property type="match status" value="1"/>
</dbReference>
<dbReference type="PANTHER" id="PTHR12849:SF0">
    <property type="entry name" value="LARIAT DEBRANCHING ENZYME"/>
    <property type="match status" value="1"/>
</dbReference>
<dbReference type="OrthoDB" id="1913335at2759"/>
<dbReference type="GO" id="GO:0005634">
    <property type="term" value="C:nucleus"/>
    <property type="evidence" value="ECO:0007669"/>
    <property type="project" value="TreeGrafter"/>
</dbReference>
<comment type="caution">
    <text evidence="2">The sequence shown here is derived from an EMBL/GenBank/DDBJ whole genome shotgun (WGS) entry which is preliminary data.</text>
</comment>
<dbReference type="Proteomes" id="UP000737018">
    <property type="component" value="Unassembled WGS sequence"/>
</dbReference>
<dbReference type="GO" id="GO:0008419">
    <property type="term" value="F:RNA lariat debranching enzyme activity"/>
    <property type="evidence" value="ECO:0007669"/>
    <property type="project" value="TreeGrafter"/>
</dbReference>
<dbReference type="AlphaFoldDB" id="A0A8J4W456"/>
<sequence>MWLKNVIQIEERTLGSVAAAQLLEKLKPPYWFSAHLHCKYSALVQHGEGGPVTKFLALDKCLPDRPFLQIAKRRGTISSCDQSK</sequence>
<evidence type="ECO:0000313" key="2">
    <source>
        <dbReference type="EMBL" id="KAF3974924.1"/>
    </source>
</evidence>
<evidence type="ECO:0000259" key="1">
    <source>
        <dbReference type="Pfam" id="PF05011"/>
    </source>
</evidence>
<protein>
    <recommendedName>
        <fullName evidence="1">Lariat debranching enzyme C-terminal domain-containing protein</fullName>
    </recommendedName>
</protein>
<gene>
    <name evidence="2" type="ORF">CMV_001792</name>
</gene>
<proteinExistence type="predicted"/>
<dbReference type="EMBL" id="JRKL02000117">
    <property type="protein sequence ID" value="KAF3974924.1"/>
    <property type="molecule type" value="Genomic_DNA"/>
</dbReference>
<organism evidence="2 3">
    <name type="scientific">Castanea mollissima</name>
    <name type="common">Chinese chestnut</name>
    <dbReference type="NCBI Taxonomy" id="60419"/>
    <lineage>
        <taxon>Eukaryota</taxon>
        <taxon>Viridiplantae</taxon>
        <taxon>Streptophyta</taxon>
        <taxon>Embryophyta</taxon>
        <taxon>Tracheophyta</taxon>
        <taxon>Spermatophyta</taxon>
        <taxon>Magnoliopsida</taxon>
        <taxon>eudicotyledons</taxon>
        <taxon>Gunneridae</taxon>
        <taxon>Pentapetalae</taxon>
        <taxon>rosids</taxon>
        <taxon>fabids</taxon>
        <taxon>Fagales</taxon>
        <taxon>Fagaceae</taxon>
        <taxon>Castanea</taxon>
    </lineage>
</organism>
<keyword evidence="3" id="KW-1185">Reference proteome</keyword>
<feature type="domain" description="Lariat debranching enzyme C-terminal" evidence="1">
    <location>
        <begin position="52"/>
        <end position="72"/>
    </location>
</feature>